<keyword evidence="1" id="KW-0175">Coiled coil</keyword>
<organism evidence="2 3">
    <name type="scientific">Fusarium oxysporum f. sp. cubense</name>
    <dbReference type="NCBI Taxonomy" id="61366"/>
    <lineage>
        <taxon>Eukaryota</taxon>
        <taxon>Fungi</taxon>
        <taxon>Dikarya</taxon>
        <taxon>Ascomycota</taxon>
        <taxon>Pezizomycotina</taxon>
        <taxon>Sordariomycetes</taxon>
        <taxon>Hypocreomycetidae</taxon>
        <taxon>Hypocreales</taxon>
        <taxon>Nectriaceae</taxon>
        <taxon>Fusarium</taxon>
        <taxon>Fusarium oxysporum species complex</taxon>
    </lineage>
</organism>
<protein>
    <submittedName>
        <fullName evidence="2">Uncharacterized protein</fullName>
    </submittedName>
</protein>
<feature type="coiled-coil region" evidence="1">
    <location>
        <begin position="31"/>
        <end position="100"/>
    </location>
</feature>
<evidence type="ECO:0000313" key="2">
    <source>
        <dbReference type="EMBL" id="TXB95489.1"/>
    </source>
</evidence>
<dbReference type="Proteomes" id="UP000321331">
    <property type="component" value="Unassembled WGS sequence"/>
</dbReference>
<proteinExistence type="predicted"/>
<evidence type="ECO:0000313" key="3">
    <source>
        <dbReference type="Proteomes" id="UP000321331"/>
    </source>
</evidence>
<comment type="caution">
    <text evidence="2">The sequence shown here is derived from an EMBL/GenBank/DDBJ whole genome shotgun (WGS) entry which is preliminary data.</text>
</comment>
<reference evidence="2 3" key="1">
    <citation type="submission" date="2019-07" db="EMBL/GenBank/DDBJ databases">
        <title>The First High-Quality Draft Genome Sequence of the Causal Agent of the Current Panama Disease Epidemic.</title>
        <authorList>
            <person name="Warmington R.J."/>
            <person name="Kay W."/>
            <person name="Jeffries A."/>
            <person name="Bebber D."/>
            <person name="Moore K."/>
            <person name="Studholme D.J."/>
        </authorList>
    </citation>
    <scope>NUCLEOTIDE SEQUENCE [LARGE SCALE GENOMIC DNA]</scope>
    <source>
        <strain evidence="2 3">TR4</strain>
    </source>
</reference>
<feature type="coiled-coil region" evidence="1">
    <location>
        <begin position="173"/>
        <end position="214"/>
    </location>
</feature>
<dbReference type="AlphaFoldDB" id="A0A5C6SAR3"/>
<dbReference type="EMBL" id="VMNF01000015">
    <property type="protein sequence ID" value="TXB95489.1"/>
    <property type="molecule type" value="Genomic_DNA"/>
</dbReference>
<name>A0A5C6SAR3_FUSOC</name>
<sequence>MDFNELVASWAELEAAIREIQGKVTDLWRINQQQEEKIRDLEEQNEDRNVKFEATKTRLTRTEMTIRALEAKIKLQKAQNEDLKQESQQQQDEIKVLKSQNKCDKREYASRDSELESENSLQTAKISELEMAKSCEASGVKANFSFLQSKLMRAETEYKDKIKELNSKSLKQKVKLSNCIKELQRMNEDQEAEIEALKDLLKDKEDLISKLLGASQTKDSSWETQSQRLALLETQVETLEADHRCRESRSQELEMKYSAEIFRREKLQKQLKLNQYDVDQVHEIAQSLEFHFNSTYVRFSGDNELHTKSKLEGAYKEAQRLQDKRRGLALARRMRIREEEDRDGHAYSNGD</sequence>
<gene>
    <name evidence="2" type="ORF">FocTR4_00016636</name>
</gene>
<evidence type="ECO:0000256" key="1">
    <source>
        <dbReference type="SAM" id="Coils"/>
    </source>
</evidence>
<accession>A0A5C6SAR3</accession>